<sequence length="214" mass="24185">MKRSDKADKIGQILDDLYPTQPIPLDHKDAYTLLVAVMLSAQTTDKKVNEVTPNLFSRADNPEKMSRLNVDEIHEIIREIGLAPTKAKNLKKMAEQILEGGGEVIPDWNFLESLAGVGHKTASVVMSQAFGIPAFAVDTHIHRLAYRWGLSNGRNVQTTEKDLKKVFPEDTWIRRHLQIIFFGREHCPARNHNLSECLICSWASTKKLIKESKS</sequence>
<evidence type="ECO:0000256" key="1">
    <source>
        <dbReference type="ARBA" id="ARBA00008343"/>
    </source>
</evidence>
<dbReference type="InterPro" id="IPR003265">
    <property type="entry name" value="HhH-GPD_domain"/>
</dbReference>
<accession>A0A1B1TEK3</accession>
<evidence type="ECO:0000256" key="7">
    <source>
        <dbReference type="ARBA" id="ARBA00023014"/>
    </source>
</evidence>
<dbReference type="CDD" id="cd00056">
    <property type="entry name" value="ENDO3c"/>
    <property type="match status" value="1"/>
</dbReference>
<dbReference type="Gene3D" id="1.10.1670.10">
    <property type="entry name" value="Helix-hairpin-Helix base-excision DNA repair enzymes (C-terminal)"/>
    <property type="match status" value="1"/>
</dbReference>
<evidence type="ECO:0000256" key="3">
    <source>
        <dbReference type="ARBA" id="ARBA00022723"/>
    </source>
</evidence>
<dbReference type="GO" id="GO:0141016">
    <property type="term" value="F:G/T mismatch-specific thymine-DNA glycosylase activity"/>
    <property type="evidence" value="ECO:0007669"/>
    <property type="project" value="UniProtKB-EC"/>
</dbReference>
<evidence type="ECO:0000256" key="8">
    <source>
        <dbReference type="ARBA" id="ARBA00023204"/>
    </source>
</evidence>
<keyword evidence="11 13" id="KW-0456">Lyase</keyword>
<dbReference type="PANTHER" id="PTHR10359:SF18">
    <property type="entry name" value="ENDONUCLEASE III"/>
    <property type="match status" value="1"/>
</dbReference>
<evidence type="ECO:0000256" key="4">
    <source>
        <dbReference type="ARBA" id="ARBA00022763"/>
    </source>
</evidence>
<dbReference type="EC" id="4.2.99.18" evidence="11"/>
<dbReference type="InterPro" id="IPR011257">
    <property type="entry name" value="DNA_glycosylase"/>
</dbReference>
<keyword evidence="9 11" id="KW-0326">Glycosidase</keyword>
<comment type="cofactor">
    <cofactor evidence="11">
        <name>[4Fe-4S] cluster</name>
        <dbReference type="ChEBI" id="CHEBI:49883"/>
    </cofactor>
    <text evidence="11">Binds 1 [4Fe-4S] cluster.</text>
</comment>
<comment type="function">
    <text evidence="11">DNA repair enzyme that has both DNA N-glycosylase activity and AP-lyase activity. The DNA N-glycosylase activity releases various damaged pyrimidines from DNA by cleaving the N-glycosidic bond, leaving an AP (apurinic/apyrimidinic) site. The AP-lyase activity cleaves the phosphodiester bond 3' to the AP site by a beta-elimination, leaving a 3'-terminal unsaturated sugar and a product with a terminal 5'-phosphate.</text>
</comment>
<comment type="caution">
    <text evidence="11">Lacks conserved residue(s) required for the propagation of feature annotation.</text>
</comment>
<evidence type="ECO:0000256" key="6">
    <source>
        <dbReference type="ARBA" id="ARBA00023004"/>
    </source>
</evidence>
<dbReference type="GO" id="GO:0006285">
    <property type="term" value="P:base-excision repair, AP site formation"/>
    <property type="evidence" value="ECO:0007669"/>
    <property type="project" value="TreeGrafter"/>
</dbReference>
<keyword evidence="4 11" id="KW-0227">DNA damage</keyword>
<dbReference type="GO" id="GO:0046872">
    <property type="term" value="F:metal ion binding"/>
    <property type="evidence" value="ECO:0007669"/>
    <property type="project" value="UniProtKB-KW"/>
</dbReference>
<keyword evidence="5 11" id="KW-0378">Hydrolase</keyword>
<dbReference type="AlphaFoldDB" id="A0A1B1TEK3"/>
<evidence type="ECO:0000256" key="10">
    <source>
        <dbReference type="ARBA" id="ARBA00052915"/>
    </source>
</evidence>
<dbReference type="SUPFAM" id="SSF48150">
    <property type="entry name" value="DNA-glycosylase"/>
    <property type="match status" value="1"/>
</dbReference>
<dbReference type="GO" id="GO:0003677">
    <property type="term" value="F:DNA binding"/>
    <property type="evidence" value="ECO:0007669"/>
    <property type="project" value="UniProtKB-UniRule"/>
</dbReference>
<keyword evidence="2" id="KW-0004">4Fe-4S</keyword>
<dbReference type="Pfam" id="PF00730">
    <property type="entry name" value="HhH-GPD"/>
    <property type="match status" value="1"/>
</dbReference>
<comment type="catalytic activity">
    <reaction evidence="10">
        <text>Hydrolyzes mismatched double-stranded DNA and polynucleotides, releasing free thymine.</text>
        <dbReference type="EC" id="3.2.2.29"/>
    </reaction>
</comment>
<protein>
    <recommendedName>
        <fullName evidence="11">Endonuclease III</fullName>
        <ecNumber evidence="11">4.2.99.18</ecNumber>
    </recommendedName>
    <alternativeName>
        <fullName evidence="11">DNA-(apurinic or apyrimidinic site) lyase</fullName>
    </alternativeName>
</protein>
<evidence type="ECO:0000256" key="5">
    <source>
        <dbReference type="ARBA" id="ARBA00022801"/>
    </source>
</evidence>
<dbReference type="GO" id="GO:0051539">
    <property type="term" value="F:4 iron, 4 sulfur cluster binding"/>
    <property type="evidence" value="ECO:0007669"/>
    <property type="project" value="UniProtKB-KW"/>
</dbReference>
<organism evidence="13">
    <name type="scientific">uncultured Poseidoniia archaeon</name>
    <dbReference type="NCBI Taxonomy" id="1697135"/>
    <lineage>
        <taxon>Archaea</taxon>
        <taxon>Methanobacteriati</taxon>
        <taxon>Thermoplasmatota</taxon>
        <taxon>Candidatus Poseidoniia</taxon>
        <taxon>environmental samples</taxon>
    </lineage>
</organism>
<dbReference type="HAMAP" id="MF_00942">
    <property type="entry name" value="Nth"/>
    <property type="match status" value="1"/>
</dbReference>
<gene>
    <name evidence="11" type="primary">nth</name>
</gene>
<comment type="catalytic activity">
    <reaction evidence="11">
        <text>2'-deoxyribonucleotide-(2'-deoxyribose 5'-phosphate)-2'-deoxyribonucleotide-DNA = a 3'-end 2'-deoxyribonucleotide-(2,3-dehydro-2,3-deoxyribose 5'-phosphate)-DNA + a 5'-end 5'-phospho-2'-deoxyribonucleoside-DNA + H(+)</text>
        <dbReference type="Rhea" id="RHEA:66592"/>
        <dbReference type="Rhea" id="RHEA-COMP:13180"/>
        <dbReference type="Rhea" id="RHEA-COMP:16897"/>
        <dbReference type="Rhea" id="RHEA-COMP:17067"/>
        <dbReference type="ChEBI" id="CHEBI:15378"/>
        <dbReference type="ChEBI" id="CHEBI:136412"/>
        <dbReference type="ChEBI" id="CHEBI:157695"/>
        <dbReference type="ChEBI" id="CHEBI:167181"/>
        <dbReference type="EC" id="4.2.99.18"/>
    </reaction>
</comment>
<keyword evidence="3" id="KW-0479">Metal-binding</keyword>
<reference evidence="13" key="1">
    <citation type="submission" date="2014-11" db="EMBL/GenBank/DDBJ databases">
        <authorList>
            <person name="Zhu J."/>
            <person name="Qi W."/>
            <person name="Song R."/>
        </authorList>
    </citation>
    <scope>NUCLEOTIDE SEQUENCE</scope>
</reference>
<dbReference type="InterPro" id="IPR023170">
    <property type="entry name" value="HhH_base_excis_C"/>
</dbReference>
<dbReference type="Gene3D" id="1.10.340.30">
    <property type="entry name" value="Hypothetical protein, domain 2"/>
    <property type="match status" value="1"/>
</dbReference>
<dbReference type="FunFam" id="1.10.340.30:FF:000001">
    <property type="entry name" value="Endonuclease III"/>
    <property type="match status" value="1"/>
</dbReference>
<evidence type="ECO:0000256" key="9">
    <source>
        <dbReference type="ARBA" id="ARBA00023295"/>
    </source>
</evidence>
<reference evidence="13" key="2">
    <citation type="journal article" date="2015" name="ISME J.">
        <title>A new class of marine Euryarchaeota group II from the Mediterranean deep chlorophyll maximum.</title>
        <authorList>
            <person name="Martin-Cuadrado A.B."/>
            <person name="Garcia-Heredia I."/>
            <person name="Molto A.G."/>
            <person name="Lopez-Ubeda R."/>
            <person name="Kimes N."/>
            <person name="Lopez-Garcia P."/>
            <person name="Moreira D."/>
            <person name="Rodriguez-Valera F."/>
        </authorList>
    </citation>
    <scope>NUCLEOTIDE SEQUENCE</scope>
</reference>
<keyword evidence="6" id="KW-0408">Iron</keyword>
<dbReference type="PIRSF" id="PIRSF001435">
    <property type="entry name" value="Nth"/>
    <property type="match status" value="1"/>
</dbReference>
<evidence type="ECO:0000259" key="12">
    <source>
        <dbReference type="SMART" id="SM00478"/>
    </source>
</evidence>
<feature type="domain" description="HhH-GPD" evidence="12">
    <location>
        <begin position="39"/>
        <end position="185"/>
    </location>
</feature>
<evidence type="ECO:0000256" key="11">
    <source>
        <dbReference type="HAMAP-Rule" id="MF_00942"/>
    </source>
</evidence>
<name>A0A1B1TEK3_9ARCH</name>
<evidence type="ECO:0000256" key="2">
    <source>
        <dbReference type="ARBA" id="ARBA00022485"/>
    </source>
</evidence>
<dbReference type="EMBL" id="KP211902">
    <property type="protein sequence ID" value="ANV80698.1"/>
    <property type="molecule type" value="Genomic_DNA"/>
</dbReference>
<dbReference type="SMART" id="SM00478">
    <property type="entry name" value="ENDO3c"/>
    <property type="match status" value="1"/>
</dbReference>
<keyword evidence="11" id="KW-0238">DNA-binding</keyword>
<dbReference type="GO" id="GO:0140078">
    <property type="term" value="F:class I DNA-(apurinic or apyrimidinic site) endonuclease activity"/>
    <property type="evidence" value="ECO:0007669"/>
    <property type="project" value="UniProtKB-EC"/>
</dbReference>
<keyword evidence="8 11" id="KW-0234">DNA repair</keyword>
<proteinExistence type="inferred from homology"/>
<evidence type="ECO:0000313" key="13">
    <source>
        <dbReference type="EMBL" id="ANV80698.1"/>
    </source>
</evidence>
<comment type="similarity">
    <text evidence="1 11">Belongs to the Nth/MutY family.</text>
</comment>
<keyword evidence="7" id="KW-0411">Iron-sulfur</keyword>
<dbReference type="InterPro" id="IPR005759">
    <property type="entry name" value="Nth"/>
</dbReference>
<dbReference type="PANTHER" id="PTHR10359">
    <property type="entry name" value="A/G-SPECIFIC ADENINE GLYCOSYLASE/ENDONUCLEASE III"/>
    <property type="match status" value="1"/>
</dbReference>